<dbReference type="EMBL" id="JAGGKK010000004">
    <property type="protein sequence ID" value="MBP1948269.1"/>
    <property type="molecule type" value="Genomic_DNA"/>
</dbReference>
<name>A0ABS4HC96_9BACI</name>
<keyword evidence="8" id="KW-0812">Transmembrane</keyword>
<keyword evidence="11" id="KW-0645">Protease</keyword>
<dbReference type="InterPro" id="IPR012338">
    <property type="entry name" value="Beta-lactam/transpept-like"/>
</dbReference>
<dbReference type="GO" id="GO:0009002">
    <property type="term" value="F:serine-type D-Ala-D-Ala carboxypeptidase activity"/>
    <property type="evidence" value="ECO:0007669"/>
    <property type="project" value="UniProtKB-EC"/>
</dbReference>
<evidence type="ECO:0000256" key="5">
    <source>
        <dbReference type="ARBA" id="ARBA00022984"/>
    </source>
</evidence>
<evidence type="ECO:0000256" key="9">
    <source>
        <dbReference type="SAM" id="SignalP"/>
    </source>
</evidence>
<comment type="caution">
    <text evidence="11">The sequence shown here is derived from an EMBL/GenBank/DDBJ whole genome shotgun (WGS) entry which is preliminary data.</text>
</comment>
<dbReference type="EC" id="3.4.16.4" evidence="11"/>
<evidence type="ECO:0000256" key="2">
    <source>
        <dbReference type="ARBA" id="ARBA00022729"/>
    </source>
</evidence>
<dbReference type="InterPro" id="IPR001967">
    <property type="entry name" value="Peptidase_S11_N"/>
</dbReference>
<keyword evidence="8" id="KW-1133">Transmembrane helix</keyword>
<keyword evidence="12" id="KW-1185">Reference proteome</keyword>
<keyword evidence="8" id="KW-0472">Membrane</keyword>
<keyword evidence="6" id="KW-0961">Cell wall biogenesis/degradation</keyword>
<sequence length="388" mass="42765">MNRIILFVVGIVILSSPSLAYAHAGSGEERPSVVSEAAIVMDSETGTVLYEKSAKSSMYPASLTKIATAIYAIEIGDLDDVVTVSENASDEEGTSVFLNEGEQVKLKKLVQGLLINSGNDAGVAIAEHLSGNVEQFSSDLNAYLKNEIGVQHTHFENPHGLFDPNHVTTAEDLAKITKYAMENQIFRDIFGTVELEWHGESWDTTLLKHHKLVRQVIPYKGATGGKTGYVSKSGFTLATTAKRNDLNLIVITLNSNRSSASYNDTKNLLNYGFENFEQSSVAKGTTFKAGEQTYKTSEELRYTHMKGEQVNREVNADGTLDIVSEDGTIINSYHLDKFPKRVKLNESSTVNKDIKANSMFGDYFPMLVITAIIIVLSLLVLFYSRKRI</sequence>
<organism evidence="11 12">
    <name type="scientific">Virgibacillus litoralis</name>
    <dbReference type="NCBI Taxonomy" id="578221"/>
    <lineage>
        <taxon>Bacteria</taxon>
        <taxon>Bacillati</taxon>
        <taxon>Bacillota</taxon>
        <taxon>Bacilli</taxon>
        <taxon>Bacillales</taxon>
        <taxon>Bacillaceae</taxon>
        <taxon>Virgibacillus</taxon>
    </lineage>
</organism>
<evidence type="ECO:0000256" key="4">
    <source>
        <dbReference type="ARBA" id="ARBA00022960"/>
    </source>
</evidence>
<dbReference type="PRINTS" id="PR00725">
    <property type="entry name" value="DADACBPTASE1"/>
</dbReference>
<feature type="domain" description="Peptidase S11 D-alanyl-D-alanine carboxypeptidase A N-terminal" evidence="10">
    <location>
        <begin position="28"/>
        <end position="255"/>
    </location>
</feature>
<keyword evidence="4" id="KW-0133">Cell shape</keyword>
<feature type="chain" id="PRO_5047015587" evidence="9">
    <location>
        <begin position="21"/>
        <end position="388"/>
    </location>
</feature>
<evidence type="ECO:0000313" key="11">
    <source>
        <dbReference type="EMBL" id="MBP1948269.1"/>
    </source>
</evidence>
<keyword evidence="2 9" id="KW-0732">Signal</keyword>
<feature type="transmembrane region" description="Helical" evidence="8">
    <location>
        <begin position="363"/>
        <end position="383"/>
    </location>
</feature>
<proteinExistence type="inferred from homology"/>
<dbReference type="Gene3D" id="3.40.710.10">
    <property type="entry name" value="DD-peptidase/beta-lactamase superfamily"/>
    <property type="match status" value="1"/>
</dbReference>
<feature type="signal peptide" evidence="9">
    <location>
        <begin position="1"/>
        <end position="20"/>
    </location>
</feature>
<dbReference type="InterPro" id="IPR018044">
    <property type="entry name" value="Peptidase_S11"/>
</dbReference>
<keyword evidence="3 11" id="KW-0378">Hydrolase</keyword>
<keyword evidence="5" id="KW-0573">Peptidoglycan synthesis</keyword>
<keyword evidence="11" id="KW-0121">Carboxypeptidase</keyword>
<dbReference type="PANTHER" id="PTHR21581:SF33">
    <property type="entry name" value="D-ALANYL-D-ALANINE CARBOXYPEPTIDASE DACB"/>
    <property type="match status" value="1"/>
</dbReference>
<evidence type="ECO:0000256" key="3">
    <source>
        <dbReference type="ARBA" id="ARBA00022801"/>
    </source>
</evidence>
<dbReference type="Pfam" id="PF00768">
    <property type="entry name" value="Peptidase_S11"/>
    <property type="match status" value="1"/>
</dbReference>
<evidence type="ECO:0000256" key="8">
    <source>
        <dbReference type="SAM" id="Phobius"/>
    </source>
</evidence>
<accession>A0ABS4HC96</accession>
<evidence type="ECO:0000313" key="12">
    <source>
        <dbReference type="Proteomes" id="UP001519328"/>
    </source>
</evidence>
<dbReference type="PANTHER" id="PTHR21581">
    <property type="entry name" value="D-ALANYL-D-ALANINE CARBOXYPEPTIDASE"/>
    <property type="match status" value="1"/>
</dbReference>
<reference evidence="11 12" key="1">
    <citation type="submission" date="2021-03" db="EMBL/GenBank/DDBJ databases">
        <title>Genomic Encyclopedia of Type Strains, Phase IV (KMG-IV): sequencing the most valuable type-strain genomes for metagenomic binning, comparative biology and taxonomic classification.</title>
        <authorList>
            <person name="Goeker M."/>
        </authorList>
    </citation>
    <scope>NUCLEOTIDE SEQUENCE [LARGE SCALE GENOMIC DNA]</scope>
    <source>
        <strain evidence="11 12">DSM 21085</strain>
    </source>
</reference>
<evidence type="ECO:0000256" key="6">
    <source>
        <dbReference type="ARBA" id="ARBA00023316"/>
    </source>
</evidence>
<dbReference type="RefSeq" id="WP_209479841.1">
    <property type="nucleotide sequence ID" value="NZ_JAGGKK010000004.1"/>
</dbReference>
<evidence type="ECO:0000256" key="7">
    <source>
        <dbReference type="RuleBase" id="RU004016"/>
    </source>
</evidence>
<gene>
    <name evidence="11" type="ORF">J2Z82_001200</name>
</gene>
<comment type="similarity">
    <text evidence="1 7">Belongs to the peptidase S11 family.</text>
</comment>
<dbReference type="Proteomes" id="UP001519328">
    <property type="component" value="Unassembled WGS sequence"/>
</dbReference>
<evidence type="ECO:0000256" key="1">
    <source>
        <dbReference type="ARBA" id="ARBA00007164"/>
    </source>
</evidence>
<dbReference type="SUPFAM" id="SSF56601">
    <property type="entry name" value="beta-lactamase/transpeptidase-like"/>
    <property type="match status" value="1"/>
</dbReference>
<protein>
    <submittedName>
        <fullName evidence="11">D-alanyl-D-alanine carboxypeptidase</fullName>
        <ecNumber evidence="11">3.4.16.4</ecNumber>
    </submittedName>
</protein>
<evidence type="ECO:0000259" key="10">
    <source>
        <dbReference type="Pfam" id="PF00768"/>
    </source>
</evidence>